<dbReference type="PANTHER" id="PTHR47618">
    <property type="entry name" value="BIFUNCTIONAL OLIGORIBONUCLEASE AND PAP PHOSPHATASE NRNA"/>
    <property type="match status" value="1"/>
</dbReference>
<dbReference type="Proteomes" id="UP000487649">
    <property type="component" value="Unassembled WGS sequence"/>
</dbReference>
<gene>
    <name evidence="3" type="ORF">GMA92_09000</name>
</gene>
<feature type="domain" description="DHHA1" evidence="2">
    <location>
        <begin position="227"/>
        <end position="311"/>
    </location>
</feature>
<dbReference type="GeneID" id="60058649"/>
<evidence type="ECO:0000313" key="3">
    <source>
        <dbReference type="EMBL" id="MTK21557.1"/>
    </source>
</evidence>
<dbReference type="InterPro" id="IPR003156">
    <property type="entry name" value="DHHA1_dom"/>
</dbReference>
<protein>
    <submittedName>
        <fullName evidence="3">Bifunctional oligoribonuclease/PAP phosphatase NrnA</fullName>
    </submittedName>
</protein>
<dbReference type="Pfam" id="PF01368">
    <property type="entry name" value="DHH"/>
    <property type="match status" value="1"/>
</dbReference>
<evidence type="ECO:0000259" key="2">
    <source>
        <dbReference type="Pfam" id="PF02272"/>
    </source>
</evidence>
<dbReference type="InterPro" id="IPR038763">
    <property type="entry name" value="DHH_sf"/>
</dbReference>
<dbReference type="Gene3D" id="3.90.1640.10">
    <property type="entry name" value="inorganic pyrophosphatase (n-terminal core)"/>
    <property type="match status" value="1"/>
</dbReference>
<dbReference type="AlphaFoldDB" id="A0A173SDV7"/>
<organism evidence="3 4">
    <name type="scientific">Turicibacter sanguinis</name>
    <dbReference type="NCBI Taxonomy" id="154288"/>
    <lineage>
        <taxon>Bacteria</taxon>
        <taxon>Bacillati</taxon>
        <taxon>Bacillota</taxon>
        <taxon>Erysipelotrichia</taxon>
        <taxon>Erysipelotrichales</taxon>
        <taxon>Turicibacteraceae</taxon>
        <taxon>Turicibacter</taxon>
    </lineage>
</organism>
<evidence type="ECO:0000313" key="4">
    <source>
        <dbReference type="Proteomes" id="UP000487649"/>
    </source>
</evidence>
<comment type="caution">
    <text evidence="3">The sequence shown here is derived from an EMBL/GenBank/DDBJ whole genome shotgun (WGS) entry which is preliminary data.</text>
</comment>
<evidence type="ECO:0000259" key="1">
    <source>
        <dbReference type="Pfam" id="PF01368"/>
    </source>
</evidence>
<name>A0A173SDV7_9FIRM</name>
<proteinExistence type="predicted"/>
<dbReference type="PANTHER" id="PTHR47618:SF1">
    <property type="entry name" value="BIFUNCTIONAL OLIGORIBONUCLEASE AND PAP PHOSPHATASE NRNA"/>
    <property type="match status" value="1"/>
</dbReference>
<dbReference type="Pfam" id="PF02272">
    <property type="entry name" value="DHHA1"/>
    <property type="match status" value="1"/>
</dbReference>
<dbReference type="InterPro" id="IPR051319">
    <property type="entry name" value="Oligoribo/pAp-PDE_c-di-AMP_PDE"/>
</dbReference>
<dbReference type="GO" id="GO:0003676">
    <property type="term" value="F:nucleic acid binding"/>
    <property type="evidence" value="ECO:0007669"/>
    <property type="project" value="InterPro"/>
</dbReference>
<dbReference type="InterPro" id="IPR001667">
    <property type="entry name" value="DDH_dom"/>
</dbReference>
<sequence length="313" mass="35207">MSIQQEILKKIEEFETIIIHRHVIPDGDAYGSSFGLAEIIRESFEGKKVYLVGEEVAYLNYIGHTEEIEDELYNNALVIITDTSNAARISDERWKLGAFKIKIDHHPFSDEYADIEWIDTSYTSTCEMITDLLVKNNLKTNDNGARCLFNGIVSDTGRFLFRGVSEQTFRYASELLKYNFDMVELYSKMYTQSKELARFKGYAVCNFEETAHGVGYLKLTDELLQSLNVNELAASANVNTLANIEGIKIWAFFVENAEGNDIRVNLRSSGAAVNEIAKKYGGGGHVQAAGARVMDWETVDAMIADLDELAQNN</sequence>
<dbReference type="OrthoDB" id="9803668at2"/>
<feature type="domain" description="DDH" evidence="1">
    <location>
        <begin position="17"/>
        <end position="152"/>
    </location>
</feature>
<accession>A0A173SDV7</accession>
<dbReference type="RefSeq" id="WP_006785216.1">
    <property type="nucleotide sequence ID" value="NZ_CABJBH010000009.1"/>
</dbReference>
<dbReference type="SUPFAM" id="SSF64182">
    <property type="entry name" value="DHH phosphoesterases"/>
    <property type="match status" value="1"/>
</dbReference>
<dbReference type="EMBL" id="WMQE01000018">
    <property type="protein sequence ID" value="MTK21557.1"/>
    <property type="molecule type" value="Genomic_DNA"/>
</dbReference>
<reference evidence="3 4" key="1">
    <citation type="journal article" date="2019" name="Nat. Med.">
        <title>A library of human gut bacterial isolates paired with longitudinal multiomics data enables mechanistic microbiome research.</title>
        <authorList>
            <person name="Poyet M."/>
            <person name="Groussin M."/>
            <person name="Gibbons S.M."/>
            <person name="Avila-Pacheco J."/>
            <person name="Jiang X."/>
            <person name="Kearney S.M."/>
            <person name="Perrotta A.R."/>
            <person name="Berdy B."/>
            <person name="Zhao S."/>
            <person name="Lieberman T.D."/>
            <person name="Swanson P.K."/>
            <person name="Smith M."/>
            <person name="Roesemann S."/>
            <person name="Alexander J.E."/>
            <person name="Rich S.A."/>
            <person name="Livny J."/>
            <person name="Vlamakis H."/>
            <person name="Clish C."/>
            <person name="Bullock K."/>
            <person name="Deik A."/>
            <person name="Scott J."/>
            <person name="Pierce K.A."/>
            <person name="Xavier R.J."/>
            <person name="Alm E.J."/>
        </authorList>
    </citation>
    <scope>NUCLEOTIDE SEQUENCE [LARGE SCALE GENOMIC DNA]</scope>
    <source>
        <strain evidence="3 4">BIOML-A198</strain>
    </source>
</reference>
<dbReference type="Gene3D" id="3.10.310.30">
    <property type="match status" value="1"/>
</dbReference>